<gene>
    <name evidence="6" type="ORF">E0702_01165</name>
</gene>
<evidence type="ECO:0000256" key="4">
    <source>
        <dbReference type="ARBA" id="ARBA00022840"/>
    </source>
</evidence>
<keyword evidence="3" id="KW-0347">Helicase</keyword>
<sequence length="108" mass="11949">MPSLPVGTLCVFRGHHCTVGKEQRQRAGLEPSSAGCSRVLQAAATQYQYNAVFVASANRGLVPLLQSAADAVTRRQRENEERALLYVSLTRARKLAFVFGYGQMSEWF</sequence>
<evidence type="ECO:0000256" key="1">
    <source>
        <dbReference type="ARBA" id="ARBA00022741"/>
    </source>
</evidence>
<dbReference type="Gene3D" id="3.30.160.800">
    <property type="match status" value="1"/>
</dbReference>
<dbReference type="SUPFAM" id="SSF52540">
    <property type="entry name" value="P-loop containing nucleoside triphosphate hydrolases"/>
    <property type="match status" value="1"/>
</dbReference>
<dbReference type="RefSeq" id="WP_132041130.1">
    <property type="nucleotide sequence ID" value="NZ_SLTR01000001.1"/>
</dbReference>
<accession>A0ABY2DBA7</accession>
<evidence type="ECO:0000256" key="2">
    <source>
        <dbReference type="ARBA" id="ARBA00022801"/>
    </source>
</evidence>
<dbReference type="EMBL" id="SLTR01000001">
    <property type="protein sequence ID" value="TDB05604.1"/>
    <property type="molecule type" value="Genomic_DNA"/>
</dbReference>
<reference evidence="6 7" key="1">
    <citation type="submission" date="2019-03" db="EMBL/GenBank/DDBJ databases">
        <title>Halomonas marinisediminis sp. nov., a moderately halophilic bacterium isolated from the Bohai Gulf.</title>
        <authorList>
            <person name="Ji X."/>
        </authorList>
    </citation>
    <scope>NUCLEOTIDE SEQUENCE [LARGE SCALE GENOMIC DNA]</scope>
    <source>
        <strain evidence="6 7">204</strain>
    </source>
</reference>
<keyword evidence="1" id="KW-0547">Nucleotide-binding</keyword>
<keyword evidence="4" id="KW-0067">ATP-binding</keyword>
<evidence type="ECO:0000256" key="3">
    <source>
        <dbReference type="ARBA" id="ARBA00022806"/>
    </source>
</evidence>
<comment type="caution">
    <text evidence="6">The sequence shown here is derived from an EMBL/GenBank/DDBJ whole genome shotgun (WGS) entry which is preliminary data.</text>
</comment>
<evidence type="ECO:0000313" key="6">
    <source>
        <dbReference type="EMBL" id="TDB05604.1"/>
    </source>
</evidence>
<dbReference type="InterPro" id="IPR014017">
    <property type="entry name" value="DNA_helicase_UvrD-like_C"/>
</dbReference>
<keyword evidence="2" id="KW-0378">Hydrolase</keyword>
<dbReference type="Proteomes" id="UP000294823">
    <property type="component" value="Unassembled WGS sequence"/>
</dbReference>
<keyword evidence="7" id="KW-1185">Reference proteome</keyword>
<proteinExistence type="predicted"/>
<organism evidence="6 7">
    <name type="scientific">Halomonas marinisediminis</name>
    <dbReference type="NCBI Taxonomy" id="2546095"/>
    <lineage>
        <taxon>Bacteria</taxon>
        <taxon>Pseudomonadati</taxon>
        <taxon>Pseudomonadota</taxon>
        <taxon>Gammaproteobacteria</taxon>
        <taxon>Oceanospirillales</taxon>
        <taxon>Halomonadaceae</taxon>
        <taxon>Halomonas</taxon>
    </lineage>
</organism>
<protein>
    <recommendedName>
        <fullName evidence="5">UvrD-like helicase C-terminal domain-containing protein</fullName>
    </recommendedName>
</protein>
<evidence type="ECO:0000259" key="5">
    <source>
        <dbReference type="Pfam" id="PF13361"/>
    </source>
</evidence>
<feature type="domain" description="UvrD-like helicase C-terminal" evidence="5">
    <location>
        <begin position="49"/>
        <end position="97"/>
    </location>
</feature>
<evidence type="ECO:0000313" key="7">
    <source>
        <dbReference type="Proteomes" id="UP000294823"/>
    </source>
</evidence>
<name>A0ABY2DBA7_9GAMM</name>
<dbReference type="InterPro" id="IPR027417">
    <property type="entry name" value="P-loop_NTPase"/>
</dbReference>
<dbReference type="Pfam" id="PF13361">
    <property type="entry name" value="UvrD_C"/>
    <property type="match status" value="1"/>
</dbReference>